<keyword evidence="2" id="KW-1185">Reference proteome</keyword>
<name>A0A183KY29_9TREM</name>
<gene>
    <name evidence="1" type="ORF">SCUD_LOCUS19975</name>
</gene>
<evidence type="ECO:0000313" key="1">
    <source>
        <dbReference type="EMBL" id="VDP70802.1"/>
    </source>
</evidence>
<dbReference type="AlphaFoldDB" id="A0A183KY29"/>
<reference evidence="1 2" key="2">
    <citation type="submission" date="2018-11" db="EMBL/GenBank/DDBJ databases">
        <authorList>
            <consortium name="Pathogen Informatics"/>
        </authorList>
    </citation>
    <scope>NUCLEOTIDE SEQUENCE [LARGE SCALE GENOMIC DNA]</scope>
    <source>
        <strain evidence="1">Dakar</strain>
        <strain evidence="2">Dakar, Senegal</strain>
    </source>
</reference>
<protein>
    <submittedName>
        <fullName evidence="3">PUA domain-containing protein</fullName>
    </submittedName>
</protein>
<dbReference type="Proteomes" id="UP000279833">
    <property type="component" value="Unassembled WGS sequence"/>
</dbReference>
<accession>A0A183KY29</accession>
<proteinExistence type="predicted"/>
<reference evidence="3" key="1">
    <citation type="submission" date="2016-06" db="UniProtKB">
        <authorList>
            <consortium name="WormBaseParasite"/>
        </authorList>
    </citation>
    <scope>IDENTIFICATION</scope>
</reference>
<sequence length="70" mass="7551">MMLQSSVAPALEGRCFATGVVMSAALNPDETIKVAPHDVVDDEYIDAGMIASEMKHAEKKQISESPKVFN</sequence>
<dbReference type="EMBL" id="UZAK01043436">
    <property type="protein sequence ID" value="VDP70802.1"/>
    <property type="molecule type" value="Genomic_DNA"/>
</dbReference>
<evidence type="ECO:0000313" key="2">
    <source>
        <dbReference type="Proteomes" id="UP000279833"/>
    </source>
</evidence>
<evidence type="ECO:0000313" key="3">
    <source>
        <dbReference type="WBParaSite" id="SCUD_0001997901-mRNA-1"/>
    </source>
</evidence>
<dbReference type="WBParaSite" id="SCUD_0001997901-mRNA-1">
    <property type="protein sequence ID" value="SCUD_0001997901-mRNA-1"/>
    <property type="gene ID" value="SCUD_0001997901"/>
</dbReference>
<organism evidence="3">
    <name type="scientific">Schistosoma curassoni</name>
    <dbReference type="NCBI Taxonomy" id="6186"/>
    <lineage>
        <taxon>Eukaryota</taxon>
        <taxon>Metazoa</taxon>
        <taxon>Spiralia</taxon>
        <taxon>Lophotrochozoa</taxon>
        <taxon>Platyhelminthes</taxon>
        <taxon>Trematoda</taxon>
        <taxon>Digenea</taxon>
        <taxon>Strigeidida</taxon>
        <taxon>Schistosomatoidea</taxon>
        <taxon>Schistosomatidae</taxon>
        <taxon>Schistosoma</taxon>
    </lineage>
</organism>